<keyword evidence="2 5" id="KW-0812">Transmembrane</keyword>
<feature type="transmembrane region" description="Helical" evidence="5">
    <location>
        <begin position="153"/>
        <end position="176"/>
    </location>
</feature>
<dbReference type="PROSITE" id="PS50850">
    <property type="entry name" value="MFS"/>
    <property type="match status" value="1"/>
</dbReference>
<dbReference type="InterPro" id="IPR036259">
    <property type="entry name" value="MFS_trans_sf"/>
</dbReference>
<evidence type="ECO:0000256" key="3">
    <source>
        <dbReference type="ARBA" id="ARBA00022989"/>
    </source>
</evidence>
<comment type="subcellular location">
    <subcellularLocation>
        <location evidence="1">Membrane</location>
        <topology evidence="1">Multi-pass membrane protein</topology>
    </subcellularLocation>
</comment>
<dbReference type="PANTHER" id="PTHR23508:SF10">
    <property type="entry name" value="CARBOXYLIC ACID TRANSPORTER PROTEIN HOMOLOG"/>
    <property type="match status" value="1"/>
</dbReference>
<feature type="transmembrane region" description="Helical" evidence="5">
    <location>
        <begin position="95"/>
        <end position="114"/>
    </location>
</feature>
<feature type="transmembrane region" description="Helical" evidence="5">
    <location>
        <begin position="234"/>
        <end position="252"/>
    </location>
</feature>
<feature type="transmembrane region" description="Helical" evidence="5">
    <location>
        <begin position="37"/>
        <end position="55"/>
    </location>
</feature>
<keyword evidence="3 5" id="KW-1133">Transmembrane helix</keyword>
<dbReference type="SUPFAM" id="SSF103473">
    <property type="entry name" value="MFS general substrate transporter"/>
    <property type="match status" value="1"/>
</dbReference>
<feature type="domain" description="Major facilitator superfamily (MFS) profile" evidence="6">
    <location>
        <begin position="22"/>
        <end position="416"/>
    </location>
</feature>
<sequence>MSQPASTEITRLRDLSPEQRRSGLAAWLGWMFDGLDMHLYTLVATAFVASLLAVPESDPSVGMHGSIIQAAFLVGWAVGGAFFGRVGDVLGRSKALTLTILTYACFTGLSFFAQTWWHLMIFRFLAALGIGGEWAVGASLLSETWPKKWRPWIAATLQSAVNCGVLLACLAGYLLAGKEPRYIFLIGILPALITLWIRKAVPETEEWVQAREGQPVPKIGDLFSPAVRGVTWRVMLICSVSLTAHWTFLFWQQKHVLSLEEIVPLDKAGKDAAVVTALMWIMFGSLIGNFINGGLAKVFGYRNTIVGMMLAYFAIMYVSFSQVWSWEATKWQFAIIGACQGVFGLFTMCLPPVFPVLLRTTGSGFCYNIGRIVAAGGTVFFGIFVKVGDFRTALLYAGFLFIPSAAVAFMLPSEPKEADGVASAVD</sequence>
<feature type="transmembrane region" description="Helical" evidence="5">
    <location>
        <begin position="331"/>
        <end position="358"/>
    </location>
</feature>
<name>A0A7W8DLZ5_9BACT</name>
<dbReference type="AlphaFoldDB" id="A0A7W8DLZ5"/>
<organism evidence="7 8">
    <name type="scientific">Prosthecobacter vanneervenii</name>
    <dbReference type="NCBI Taxonomy" id="48466"/>
    <lineage>
        <taxon>Bacteria</taxon>
        <taxon>Pseudomonadati</taxon>
        <taxon>Verrucomicrobiota</taxon>
        <taxon>Verrucomicrobiia</taxon>
        <taxon>Verrucomicrobiales</taxon>
        <taxon>Verrucomicrobiaceae</taxon>
        <taxon>Prosthecobacter</taxon>
    </lineage>
</organism>
<dbReference type="InterPro" id="IPR020846">
    <property type="entry name" value="MFS_dom"/>
</dbReference>
<evidence type="ECO:0000256" key="4">
    <source>
        <dbReference type="ARBA" id="ARBA00023136"/>
    </source>
</evidence>
<feature type="transmembrane region" description="Helical" evidence="5">
    <location>
        <begin position="365"/>
        <end position="387"/>
    </location>
</feature>
<dbReference type="GO" id="GO:0005886">
    <property type="term" value="C:plasma membrane"/>
    <property type="evidence" value="ECO:0007669"/>
    <property type="project" value="TreeGrafter"/>
</dbReference>
<evidence type="ECO:0000256" key="1">
    <source>
        <dbReference type="ARBA" id="ARBA00004141"/>
    </source>
</evidence>
<keyword evidence="4 5" id="KW-0472">Membrane</keyword>
<proteinExistence type="predicted"/>
<dbReference type="Pfam" id="PF00083">
    <property type="entry name" value="Sugar_tr"/>
    <property type="match status" value="1"/>
</dbReference>
<dbReference type="Proteomes" id="UP000590740">
    <property type="component" value="Unassembled WGS sequence"/>
</dbReference>
<dbReference type="InterPro" id="IPR005828">
    <property type="entry name" value="MFS_sugar_transport-like"/>
</dbReference>
<comment type="caution">
    <text evidence="7">The sequence shown here is derived from an EMBL/GenBank/DDBJ whole genome shotgun (WGS) entry which is preliminary data.</text>
</comment>
<keyword evidence="8" id="KW-1185">Reference proteome</keyword>
<feature type="transmembrane region" description="Helical" evidence="5">
    <location>
        <begin position="120"/>
        <end position="141"/>
    </location>
</feature>
<feature type="transmembrane region" description="Helical" evidence="5">
    <location>
        <begin position="61"/>
        <end position="83"/>
    </location>
</feature>
<reference evidence="7 8" key="1">
    <citation type="submission" date="2020-08" db="EMBL/GenBank/DDBJ databases">
        <title>Genomic Encyclopedia of Type Strains, Phase IV (KMG-IV): sequencing the most valuable type-strain genomes for metagenomic binning, comparative biology and taxonomic classification.</title>
        <authorList>
            <person name="Goeker M."/>
        </authorList>
    </citation>
    <scope>NUCLEOTIDE SEQUENCE [LARGE SCALE GENOMIC DNA]</scope>
    <source>
        <strain evidence="7 8">DSM 12252</strain>
    </source>
</reference>
<dbReference type="GO" id="GO:0046943">
    <property type="term" value="F:carboxylic acid transmembrane transporter activity"/>
    <property type="evidence" value="ECO:0007669"/>
    <property type="project" value="TreeGrafter"/>
</dbReference>
<feature type="transmembrane region" description="Helical" evidence="5">
    <location>
        <begin position="393"/>
        <end position="411"/>
    </location>
</feature>
<evidence type="ECO:0000256" key="5">
    <source>
        <dbReference type="SAM" id="Phobius"/>
    </source>
</evidence>
<dbReference type="Gene3D" id="1.20.1250.20">
    <property type="entry name" value="MFS general substrate transporter like domains"/>
    <property type="match status" value="2"/>
</dbReference>
<feature type="transmembrane region" description="Helical" evidence="5">
    <location>
        <begin position="304"/>
        <end position="325"/>
    </location>
</feature>
<dbReference type="RefSeq" id="WP_184342731.1">
    <property type="nucleotide sequence ID" value="NZ_JACHIG010000011.1"/>
</dbReference>
<dbReference type="EMBL" id="JACHIG010000011">
    <property type="protein sequence ID" value="MBB5034682.1"/>
    <property type="molecule type" value="Genomic_DNA"/>
</dbReference>
<accession>A0A7W8DLZ5</accession>
<protein>
    <submittedName>
        <fullName evidence="7">MFS family permease</fullName>
    </submittedName>
</protein>
<evidence type="ECO:0000259" key="6">
    <source>
        <dbReference type="PROSITE" id="PS50850"/>
    </source>
</evidence>
<evidence type="ECO:0000313" key="8">
    <source>
        <dbReference type="Proteomes" id="UP000590740"/>
    </source>
</evidence>
<evidence type="ECO:0000313" key="7">
    <source>
        <dbReference type="EMBL" id="MBB5034682.1"/>
    </source>
</evidence>
<feature type="transmembrane region" description="Helical" evidence="5">
    <location>
        <begin position="272"/>
        <end position="292"/>
    </location>
</feature>
<gene>
    <name evidence="7" type="ORF">HNQ65_004290</name>
</gene>
<evidence type="ECO:0000256" key="2">
    <source>
        <dbReference type="ARBA" id="ARBA00022692"/>
    </source>
</evidence>
<dbReference type="PANTHER" id="PTHR23508">
    <property type="entry name" value="CARBOXYLIC ACID TRANSPORTER PROTEIN HOMOLOG"/>
    <property type="match status" value="1"/>
</dbReference>
<feature type="transmembrane region" description="Helical" evidence="5">
    <location>
        <begin position="182"/>
        <end position="201"/>
    </location>
</feature>